<organism evidence="10 11">
    <name type="scientific">Dimargaris cristalligena</name>
    <dbReference type="NCBI Taxonomy" id="215637"/>
    <lineage>
        <taxon>Eukaryota</taxon>
        <taxon>Fungi</taxon>
        <taxon>Fungi incertae sedis</taxon>
        <taxon>Zoopagomycota</taxon>
        <taxon>Kickxellomycotina</taxon>
        <taxon>Dimargaritomycetes</taxon>
        <taxon>Dimargaritales</taxon>
        <taxon>Dimargaritaceae</taxon>
        <taxon>Dimargaris</taxon>
    </lineage>
</organism>
<feature type="domain" description="Arf-GAP" evidence="9">
    <location>
        <begin position="412"/>
        <end position="550"/>
    </location>
</feature>
<keyword evidence="2" id="KW-0479">Metal-binding</keyword>
<evidence type="ECO:0000256" key="6">
    <source>
        <dbReference type="PROSITE-ProRule" id="PRU00288"/>
    </source>
</evidence>
<evidence type="ECO:0000256" key="1">
    <source>
        <dbReference type="ARBA" id="ARBA00022468"/>
    </source>
</evidence>
<keyword evidence="4" id="KW-0862">Zinc</keyword>
<dbReference type="Proteomes" id="UP000268162">
    <property type="component" value="Unassembled WGS sequence"/>
</dbReference>
<dbReference type="Pfam" id="PF00169">
    <property type="entry name" value="PH"/>
    <property type="match status" value="1"/>
</dbReference>
<dbReference type="SMART" id="SM00248">
    <property type="entry name" value="ANK"/>
    <property type="match status" value="3"/>
</dbReference>
<dbReference type="PROSITE" id="PS50115">
    <property type="entry name" value="ARFGAP"/>
    <property type="match status" value="1"/>
</dbReference>
<dbReference type="EMBL" id="ML002364">
    <property type="protein sequence ID" value="RKP38470.1"/>
    <property type="molecule type" value="Genomic_DNA"/>
</dbReference>
<dbReference type="Pfam" id="PF16746">
    <property type="entry name" value="BAR_3"/>
    <property type="match status" value="1"/>
</dbReference>
<evidence type="ECO:0008006" key="12">
    <source>
        <dbReference type="Google" id="ProtNLM"/>
    </source>
</evidence>
<feature type="repeat" description="ANK" evidence="5">
    <location>
        <begin position="593"/>
        <end position="625"/>
    </location>
</feature>
<accession>A0A4Q0A050</accession>
<evidence type="ECO:0000313" key="11">
    <source>
        <dbReference type="Proteomes" id="UP000268162"/>
    </source>
</evidence>
<evidence type="ECO:0000256" key="2">
    <source>
        <dbReference type="ARBA" id="ARBA00022723"/>
    </source>
</evidence>
<sequence length="737" mass="83430">MLDLKECLRDTPAYRQGLGEKEDFVAQYETAVRNLTKLNKTAADISRDLSVKHTQFTDEVNQFVKGSFADTGTIATTVERFCRTIREIERNRAMQAAQMMDVFVHPLEEFVKNELQPIKDTRKRFEKASDDYDYLLNKSMGKRPKDPSIPDCDRDVKESKSNFYEKSMDYSITLLDASSVKRLEFIEHYTFFHQGYEMLKELDPLMRELTDQLHNMRAEYSKVISEAREEKSRLATEIVANPDSSEFLSQKIEPKEFLDKSQPIVPIRKCGYLFLRTNYTLMASWNRRYFELQGDALVHCDRNKDKEAESINLHVSTVKPSTQAERRFCFEIISPTKTFILQAPSAADMKDWITCIQCAIEQSYFSGHPAPNRAAKSVSISPGQHSIGSYTQLGNADDDDDPIPDSAAISRRETIEQIKAVPSNNQCVDCGAPDPTWASINMGSLLCIDCSGIHRSLGVHISKVRSLELDNWEPEQVEIMLRLGNKVVNDIYESALRTEAPPLAVEDDPSQPPPRRITADMERIEKAAWIKSKYIERAFIDGSGAMGGDEVGSDGLSRYNDQMWLAAQEGNLAGVLRCIAQGADVNYRNDAENCKTALHLAALQSNYVSVEFLLHWFADINAVDGDGRTCLHYAAAVDDASFVWFLLKKNAQWDVMDKDGVQPLDMALEAAHVQVVMALRYATFLRETADPGQALSRDNNFEFQQSLQPNHLLQKLGKPRSVSEVIPKRPINDIFNH</sequence>
<evidence type="ECO:0000256" key="3">
    <source>
        <dbReference type="ARBA" id="ARBA00022771"/>
    </source>
</evidence>
<reference evidence="11" key="1">
    <citation type="journal article" date="2018" name="Nat. Microbiol.">
        <title>Leveraging single-cell genomics to expand the fungal tree of life.</title>
        <authorList>
            <person name="Ahrendt S.R."/>
            <person name="Quandt C.A."/>
            <person name="Ciobanu D."/>
            <person name="Clum A."/>
            <person name="Salamov A."/>
            <person name="Andreopoulos B."/>
            <person name="Cheng J.F."/>
            <person name="Woyke T."/>
            <person name="Pelin A."/>
            <person name="Henrissat B."/>
            <person name="Reynolds N.K."/>
            <person name="Benny G.L."/>
            <person name="Smith M.E."/>
            <person name="James T.Y."/>
            <person name="Grigoriev I.V."/>
        </authorList>
    </citation>
    <scope>NUCLEOTIDE SEQUENCE [LARGE SCALE GENOMIC DNA]</scope>
    <source>
        <strain evidence="11">RSA 468</strain>
    </source>
</reference>
<keyword evidence="5" id="KW-0040">ANK repeat</keyword>
<dbReference type="STRING" id="215637.A0A4Q0A050"/>
<gene>
    <name evidence="10" type="ORF">BJ085DRAFT_40537</name>
</gene>
<dbReference type="PROSITE" id="PS50297">
    <property type="entry name" value="ANK_REP_REGION"/>
    <property type="match status" value="2"/>
</dbReference>
<dbReference type="GO" id="GO:0008270">
    <property type="term" value="F:zinc ion binding"/>
    <property type="evidence" value="ECO:0007669"/>
    <property type="project" value="UniProtKB-KW"/>
</dbReference>
<evidence type="ECO:0000313" key="10">
    <source>
        <dbReference type="EMBL" id="RKP38470.1"/>
    </source>
</evidence>
<dbReference type="PROSITE" id="PS50003">
    <property type="entry name" value="PH_DOMAIN"/>
    <property type="match status" value="1"/>
</dbReference>
<name>A0A4Q0A050_9FUNG</name>
<dbReference type="InterPro" id="IPR002110">
    <property type="entry name" value="Ankyrin_rpt"/>
</dbReference>
<evidence type="ECO:0000256" key="7">
    <source>
        <dbReference type="SAM" id="Coils"/>
    </source>
</evidence>
<dbReference type="SUPFAM" id="SSF103657">
    <property type="entry name" value="BAR/IMD domain-like"/>
    <property type="match status" value="1"/>
</dbReference>
<dbReference type="InterPro" id="IPR027267">
    <property type="entry name" value="AH/BAR_dom_sf"/>
</dbReference>
<feature type="coiled-coil region" evidence="7">
    <location>
        <begin position="206"/>
        <end position="237"/>
    </location>
</feature>
<dbReference type="PANTHER" id="PTHR23180">
    <property type="entry name" value="CENTAURIN/ARF"/>
    <property type="match status" value="1"/>
</dbReference>
<dbReference type="FunFam" id="1.10.220.150:FF:000009">
    <property type="entry name" value="stromal membrane-associated protein 1 isoform X1"/>
    <property type="match status" value="1"/>
</dbReference>
<dbReference type="SUPFAM" id="SSF50729">
    <property type="entry name" value="PH domain-like"/>
    <property type="match status" value="1"/>
</dbReference>
<dbReference type="InterPro" id="IPR038508">
    <property type="entry name" value="ArfGAP_dom_sf"/>
</dbReference>
<dbReference type="CDD" id="cd13250">
    <property type="entry name" value="PH_ACAP"/>
    <property type="match status" value="1"/>
</dbReference>
<dbReference type="InterPro" id="IPR036770">
    <property type="entry name" value="Ankyrin_rpt-contain_sf"/>
</dbReference>
<keyword evidence="11" id="KW-1185">Reference proteome</keyword>
<evidence type="ECO:0000256" key="4">
    <source>
        <dbReference type="ARBA" id="ARBA00022833"/>
    </source>
</evidence>
<dbReference type="Pfam" id="PF01412">
    <property type="entry name" value="ArfGap"/>
    <property type="match status" value="1"/>
</dbReference>
<dbReference type="Gene3D" id="1.10.220.150">
    <property type="entry name" value="Arf GTPase activating protein"/>
    <property type="match status" value="1"/>
</dbReference>
<dbReference type="Pfam" id="PF12796">
    <property type="entry name" value="Ank_2"/>
    <property type="match status" value="1"/>
</dbReference>
<feature type="domain" description="PH" evidence="8">
    <location>
        <begin position="266"/>
        <end position="361"/>
    </location>
</feature>
<dbReference type="InterPro" id="IPR004148">
    <property type="entry name" value="BAR_dom"/>
</dbReference>
<dbReference type="GO" id="GO:0005096">
    <property type="term" value="F:GTPase activator activity"/>
    <property type="evidence" value="ECO:0007669"/>
    <property type="project" value="UniProtKB-KW"/>
</dbReference>
<dbReference type="SMART" id="SM00105">
    <property type="entry name" value="ArfGap"/>
    <property type="match status" value="1"/>
</dbReference>
<dbReference type="InterPro" id="IPR045258">
    <property type="entry name" value="ACAP1/2/3-like"/>
</dbReference>
<dbReference type="PANTHER" id="PTHR23180:SF160">
    <property type="entry name" value="ADP-RIBOSYLATION FACTOR GTPASE-ACTIVATING PROTEIN EFFECTOR PROTEIN 1"/>
    <property type="match status" value="1"/>
</dbReference>
<dbReference type="Gene3D" id="1.25.40.20">
    <property type="entry name" value="Ankyrin repeat-containing domain"/>
    <property type="match status" value="1"/>
</dbReference>
<dbReference type="InterPro" id="IPR037278">
    <property type="entry name" value="ARFGAP/RecO"/>
</dbReference>
<dbReference type="GO" id="GO:0005737">
    <property type="term" value="C:cytoplasm"/>
    <property type="evidence" value="ECO:0007669"/>
    <property type="project" value="InterPro"/>
</dbReference>
<feature type="repeat" description="ANK" evidence="5">
    <location>
        <begin position="626"/>
        <end position="658"/>
    </location>
</feature>
<evidence type="ECO:0000259" key="8">
    <source>
        <dbReference type="PROSITE" id="PS50003"/>
    </source>
</evidence>
<proteinExistence type="predicted"/>
<dbReference type="InterPro" id="IPR001849">
    <property type="entry name" value="PH_domain"/>
</dbReference>
<dbReference type="PROSITE" id="PS50088">
    <property type="entry name" value="ANK_REPEAT"/>
    <property type="match status" value="2"/>
</dbReference>
<keyword evidence="7" id="KW-0175">Coiled coil</keyword>
<evidence type="ECO:0000256" key="5">
    <source>
        <dbReference type="PROSITE-ProRule" id="PRU00023"/>
    </source>
</evidence>
<dbReference type="SMART" id="SM00233">
    <property type="entry name" value="PH"/>
    <property type="match status" value="1"/>
</dbReference>
<dbReference type="Gene3D" id="2.30.29.30">
    <property type="entry name" value="Pleckstrin-homology domain (PH domain)/Phosphotyrosine-binding domain (PTB)"/>
    <property type="match status" value="1"/>
</dbReference>
<protein>
    <recommendedName>
        <fullName evidence="12">ArfGap-domain-containing protein</fullName>
    </recommendedName>
</protein>
<keyword evidence="3 6" id="KW-0863">Zinc-finger</keyword>
<dbReference type="SUPFAM" id="SSF57863">
    <property type="entry name" value="ArfGap/RecO-like zinc finger"/>
    <property type="match status" value="1"/>
</dbReference>
<dbReference type="InterPro" id="IPR011993">
    <property type="entry name" value="PH-like_dom_sf"/>
</dbReference>
<evidence type="ECO:0000259" key="9">
    <source>
        <dbReference type="PROSITE" id="PS50115"/>
    </source>
</evidence>
<dbReference type="PRINTS" id="PR00405">
    <property type="entry name" value="REVINTRACTNG"/>
</dbReference>
<dbReference type="Gene3D" id="1.20.1270.60">
    <property type="entry name" value="Arfaptin homology (AH) domain/BAR domain"/>
    <property type="match status" value="1"/>
</dbReference>
<keyword evidence="1" id="KW-0343">GTPase activation</keyword>
<dbReference type="InterPro" id="IPR001164">
    <property type="entry name" value="ArfGAP_dom"/>
</dbReference>
<dbReference type="AlphaFoldDB" id="A0A4Q0A050"/>
<dbReference type="SUPFAM" id="SSF48403">
    <property type="entry name" value="Ankyrin repeat"/>
    <property type="match status" value="1"/>
</dbReference>